<name>V6S8W9_9FLAO</name>
<keyword evidence="1" id="KW-0812">Transmembrane</keyword>
<feature type="transmembrane region" description="Helical" evidence="1">
    <location>
        <begin position="174"/>
        <end position="195"/>
    </location>
</feature>
<evidence type="ECO:0000313" key="2">
    <source>
        <dbReference type="EMBL" id="TWI12187.1"/>
    </source>
</evidence>
<feature type="transmembrane region" description="Helical" evidence="1">
    <location>
        <begin position="201"/>
        <end position="221"/>
    </location>
</feature>
<reference evidence="2 3" key="1">
    <citation type="journal article" date="2015" name="Stand. Genomic Sci.">
        <title>Genomic Encyclopedia of Bacterial and Archaeal Type Strains, Phase III: the genomes of soil and plant-associated and newly described type strains.</title>
        <authorList>
            <person name="Whitman W.B."/>
            <person name="Woyke T."/>
            <person name="Klenk H.P."/>
            <person name="Zhou Y."/>
            <person name="Lilburn T.G."/>
            <person name="Beck B.J."/>
            <person name="De Vos P."/>
            <person name="Vandamme P."/>
            <person name="Eisen J.A."/>
            <person name="Garrity G."/>
            <person name="Hugenholtz P."/>
            <person name="Kyrpides N.C."/>
        </authorList>
    </citation>
    <scope>NUCLEOTIDE SEQUENCE [LARGE SCALE GENOMIC DNA]</scope>
    <source>
        <strain evidence="2 3">CGMCC 1.7270</strain>
    </source>
</reference>
<keyword evidence="1" id="KW-1133">Transmembrane helix</keyword>
<dbReference type="Proteomes" id="UP000319848">
    <property type="component" value="Unassembled WGS sequence"/>
</dbReference>
<feature type="transmembrane region" description="Helical" evidence="1">
    <location>
        <begin position="7"/>
        <end position="23"/>
    </location>
</feature>
<comment type="caution">
    <text evidence="2">The sequence shown here is derived from an EMBL/GenBank/DDBJ whole genome shotgun (WGS) entry which is preliminary data.</text>
</comment>
<sequence length="230" mass="26957">MNVLKSHLALYFIFGILYFLSTLMNWTYLSYAAKPLFIGAISFYYIEESKSPLNYYNCSILTLLFFSGVINLLEGYNYLLYVVFFNFLAYCLLLFQLIKKLIQERPSTIEKGNFLSVLIILLFLTCVLYISSFIVFDRSFEWFKVILVYGFALCSFVLAATLTYLSAPNPKNTFLILYALDIIICELFYGIYHYYYQVALLRFTSILCYIISFYLLAHYFLKENNNSVAK</sequence>
<evidence type="ECO:0000313" key="3">
    <source>
        <dbReference type="Proteomes" id="UP000319848"/>
    </source>
</evidence>
<feature type="transmembrane region" description="Helical" evidence="1">
    <location>
        <begin position="142"/>
        <end position="167"/>
    </location>
</feature>
<evidence type="ECO:0008006" key="4">
    <source>
        <dbReference type="Google" id="ProtNLM"/>
    </source>
</evidence>
<feature type="transmembrane region" description="Helical" evidence="1">
    <location>
        <begin position="79"/>
        <end position="102"/>
    </location>
</feature>
<evidence type="ECO:0000256" key="1">
    <source>
        <dbReference type="SAM" id="Phobius"/>
    </source>
</evidence>
<protein>
    <recommendedName>
        <fullName evidence="4">YhhN-like protein</fullName>
    </recommendedName>
</protein>
<dbReference type="EMBL" id="VLKQ01000007">
    <property type="protein sequence ID" value="TWI12187.1"/>
    <property type="molecule type" value="Genomic_DNA"/>
</dbReference>
<proteinExistence type="predicted"/>
<keyword evidence="3" id="KW-1185">Reference proteome</keyword>
<feature type="transmembrane region" description="Helical" evidence="1">
    <location>
        <begin position="53"/>
        <end position="73"/>
    </location>
</feature>
<dbReference type="AlphaFoldDB" id="V6S8W9"/>
<gene>
    <name evidence="2" type="ORF">IP98_01761</name>
</gene>
<keyword evidence="1" id="KW-0472">Membrane</keyword>
<dbReference type="OrthoDB" id="1360785at2"/>
<dbReference type="RefSeq" id="WP_023570317.1">
    <property type="nucleotide sequence ID" value="NZ_AVBI01000012.1"/>
</dbReference>
<feature type="transmembrane region" description="Helical" evidence="1">
    <location>
        <begin position="114"/>
        <end position="136"/>
    </location>
</feature>
<organism evidence="2 3">
    <name type="scientific">Flavobacterium cauense R2A-7</name>
    <dbReference type="NCBI Taxonomy" id="1341154"/>
    <lineage>
        <taxon>Bacteria</taxon>
        <taxon>Pseudomonadati</taxon>
        <taxon>Bacteroidota</taxon>
        <taxon>Flavobacteriia</taxon>
        <taxon>Flavobacteriales</taxon>
        <taxon>Flavobacteriaceae</taxon>
        <taxon>Flavobacterium</taxon>
    </lineage>
</organism>
<accession>V6S8W9</accession>